<protein>
    <recommendedName>
        <fullName evidence="7">Nuclear pore protein</fullName>
    </recommendedName>
</protein>
<dbReference type="PANTHER" id="PTHR11225:SF4">
    <property type="entry name" value="NUCLEAR PORE COMPLEX PROTEIN NUP93"/>
    <property type="match status" value="1"/>
</dbReference>
<feature type="compositionally biased region" description="Basic and acidic residues" evidence="4">
    <location>
        <begin position="316"/>
        <end position="325"/>
    </location>
</feature>
<evidence type="ECO:0000256" key="1">
    <source>
        <dbReference type="ARBA" id="ARBA00004259"/>
    </source>
</evidence>
<dbReference type="InterPro" id="IPR007231">
    <property type="entry name" value="Nucleoporin_int_Nup93/Nic96"/>
</dbReference>
<dbReference type="GO" id="GO:0016973">
    <property type="term" value="P:poly(A)+ mRNA export from nucleus"/>
    <property type="evidence" value="ECO:0007669"/>
    <property type="project" value="TreeGrafter"/>
</dbReference>
<dbReference type="PANTHER" id="PTHR11225">
    <property type="entry name" value="NUCLEAR PORE COMPLEX PROTEIN NUP93 NUCLEOPORIN NUP93 DEAD EYE PROTEIN"/>
    <property type="match status" value="1"/>
</dbReference>
<comment type="subcellular location">
    <subcellularLocation>
        <location evidence="1">Nucleus envelope</location>
    </subcellularLocation>
</comment>
<comment type="caution">
    <text evidence="5">The sequence shown here is derived from an EMBL/GenBank/DDBJ whole genome shotgun (WGS) entry which is preliminary data.</text>
</comment>
<keyword evidence="6" id="KW-1185">Reference proteome</keyword>
<dbReference type="GO" id="GO:0017056">
    <property type="term" value="F:structural constituent of nuclear pore"/>
    <property type="evidence" value="ECO:0007669"/>
    <property type="project" value="InterPro"/>
</dbReference>
<dbReference type="OrthoDB" id="1918363at2759"/>
<dbReference type="Pfam" id="PF04097">
    <property type="entry name" value="Nic96"/>
    <property type="match status" value="1"/>
</dbReference>
<feature type="compositionally biased region" description="Polar residues" evidence="4">
    <location>
        <begin position="271"/>
        <end position="280"/>
    </location>
</feature>
<evidence type="ECO:0008006" key="7">
    <source>
        <dbReference type="Google" id="ProtNLM"/>
    </source>
</evidence>
<dbReference type="GO" id="GO:0005643">
    <property type="term" value="C:nuclear pore"/>
    <property type="evidence" value="ECO:0007669"/>
    <property type="project" value="InterPro"/>
</dbReference>
<evidence type="ECO:0000256" key="4">
    <source>
        <dbReference type="SAM" id="MobiDB-lite"/>
    </source>
</evidence>
<comment type="similarity">
    <text evidence="2">Belongs to the nucleoporin interacting component (NIC) family.</text>
</comment>
<keyword evidence="3" id="KW-0539">Nucleus</keyword>
<organism evidence="5 6">
    <name type="scientific">Penicillium decumbens</name>
    <dbReference type="NCBI Taxonomy" id="69771"/>
    <lineage>
        <taxon>Eukaryota</taxon>
        <taxon>Fungi</taxon>
        <taxon>Dikarya</taxon>
        <taxon>Ascomycota</taxon>
        <taxon>Pezizomycotina</taxon>
        <taxon>Eurotiomycetes</taxon>
        <taxon>Eurotiomycetidae</taxon>
        <taxon>Eurotiales</taxon>
        <taxon>Aspergillaceae</taxon>
        <taxon>Penicillium</taxon>
    </lineage>
</organism>
<dbReference type="GO" id="GO:0006606">
    <property type="term" value="P:protein import into nucleus"/>
    <property type="evidence" value="ECO:0007669"/>
    <property type="project" value="TreeGrafter"/>
</dbReference>
<dbReference type="OMA" id="LLMCGQF"/>
<feature type="compositionally biased region" description="Low complexity" evidence="4">
    <location>
        <begin position="53"/>
        <end position="90"/>
    </location>
</feature>
<feature type="compositionally biased region" description="Polar residues" evidence="4">
    <location>
        <begin position="28"/>
        <end position="52"/>
    </location>
</feature>
<feature type="region of interest" description="Disordered" evidence="4">
    <location>
        <begin position="1"/>
        <end position="90"/>
    </location>
</feature>
<dbReference type="EMBL" id="MDYL01000034">
    <property type="protein sequence ID" value="OQD68556.1"/>
    <property type="molecule type" value="Genomic_DNA"/>
</dbReference>
<evidence type="ECO:0000256" key="2">
    <source>
        <dbReference type="ARBA" id="ARBA00010186"/>
    </source>
</evidence>
<dbReference type="Proteomes" id="UP000191522">
    <property type="component" value="Unassembled WGS sequence"/>
</dbReference>
<proteinExistence type="inferred from homology"/>
<reference evidence="6" key="1">
    <citation type="journal article" date="2017" name="Nat. Microbiol.">
        <title>Global analysis of biosynthetic gene clusters reveals vast potential of secondary metabolite production in Penicillium species.</title>
        <authorList>
            <person name="Nielsen J.C."/>
            <person name="Grijseels S."/>
            <person name="Prigent S."/>
            <person name="Ji B."/>
            <person name="Dainat J."/>
            <person name="Nielsen K.F."/>
            <person name="Frisvad J.C."/>
            <person name="Workman M."/>
            <person name="Nielsen J."/>
        </authorList>
    </citation>
    <scope>NUCLEOTIDE SEQUENCE [LARGE SCALE GENOMIC DNA]</scope>
    <source>
        <strain evidence="6">IBT 11843</strain>
    </source>
</reference>
<evidence type="ECO:0000313" key="6">
    <source>
        <dbReference type="Proteomes" id="UP000191522"/>
    </source>
</evidence>
<sequence length="1086" mass="120610">MTSNTGSLFGGSGLGSTTPHSTGLFGATNATSAFGNTSTSAPQGAQTSSLFGQTQAQPQTQNQPQQQPARSSILGQTQTSSGQTQGRVSTQATQPAFFNSLLERGKKRPLFATGQNGNGNFEDVPSLQLGLDDIRRKARELGASGSKDPQQNGTKARYLLASSGISPGRALRDLRSLDPQASLATARETDSFDPDNQRFLRNIQQRGRQVMIAESLSRAQRDFDTFLEDKVDMDWEDQRRKIFQHFGLAQKDSSTPEDPRSTTRGAFGRSARQSKQTGASQAHGPSGASRRSVFGRSALDKSVIGTPGTGLASRQLFEDPSERNEGLAAPSPDLRFLREKMGHYADHVQNLNVARLQGQAYPILHQFAQVELQNGGDAPRQLFDAYQALIEIVHEKPATTGMSDPGAVKERQFARDYLEESSRSTNKINLKKRIIEGSRGYLEHTFFQEVENVISKNPREAQLGGIPTVINKMRAYIRVRAARKDLAPDGTELQMVGQDYCWILIFCLLRCGFVTEAAEYVSQDPGFRSLDHKFVTYMTAYAQNRRLPRDLQQKINGEYQQRLRNAPDNTVDPYRMTCYKIIGRCDLSRRRLDGVNQSVEDFMWLQFSLAREDDRSEEVAGDVFGLEDIQTDITEIGQKHFNKNQDGPGGHGTFFMLQILGGMFEQAVAYLGTYSPVTAVHFTIALAYYGLLRVSDFYTSGEEIREQPRYVSFYEQFGFQIPETGIANLAFSWFSTVSFTVKQYPQINFGYLITQYTREFRTGNVEAAIDYFALICLNADLPGSLGKSQSSVCHEALREFILETRDFAKLLGDIHADGIRIKGAIEQRLDLINLVDQQDFLKNITIQAAGVADDKGLITDAVLLYHLAENYDRVIDIVNRALSDAIAVELGGTMPKLQPLRPRVEQAQADAVPPGSSLSLTTVDDPVILGKNMIGLYNSNQMYFDKIRQVNRDACGLLLRMMEAKMEVEAGRWAPALDHIDRLGILPLQAQGSMPYIRSAAQAFSSFPEIISRNVGHVIMWSIACIGQERHRQVSGPYETDMHHGFAEQLLSMAKDLMVFSGMVKYKLPPKVYEALARAGADVGAY</sequence>
<gene>
    <name evidence="5" type="ORF">PENDEC_c034G04675</name>
</gene>
<feature type="region of interest" description="Disordered" evidence="4">
    <location>
        <begin position="246"/>
        <end position="330"/>
    </location>
</feature>
<dbReference type="STRING" id="69771.A0A1V6NW29"/>
<dbReference type="AlphaFoldDB" id="A0A1V6NW29"/>
<evidence type="ECO:0000313" key="5">
    <source>
        <dbReference type="EMBL" id="OQD68556.1"/>
    </source>
</evidence>
<evidence type="ECO:0000256" key="3">
    <source>
        <dbReference type="ARBA" id="ARBA00023242"/>
    </source>
</evidence>
<name>A0A1V6NW29_PENDC</name>
<accession>A0A1V6NW29</accession>